<keyword evidence="4" id="KW-0830">Ubiquinone</keyword>
<dbReference type="PANTHER" id="PTHR43591">
    <property type="entry name" value="METHYLTRANSFERASE"/>
    <property type="match status" value="1"/>
</dbReference>
<dbReference type="InterPro" id="IPR004033">
    <property type="entry name" value="UbiE/COQ5_MeTrFase"/>
</dbReference>
<dbReference type="CDD" id="cd02440">
    <property type="entry name" value="AdoMet_MTases"/>
    <property type="match status" value="1"/>
</dbReference>
<name>A0A3B0ZEV3_9ZZZZ</name>
<proteinExistence type="predicted"/>
<sequence length="250" mass="27685">MKTEKDRIAPHPVLPAYYGDEEGRRQRVDDMFDSSAKHYDWIVNVMSFGSGTHYRRTALLRAGLAPGMKVLDVGAGTGVVSLPAQKIVGDDGLVVAVDPSKGMLSEATKLGVKHAVMGLGEKLPIEDNVFDFVTMGYALRHVDDLTMLFTEYRRVLKPGGKILVLEISRPGSALGLAALKFYMKKIVPAVTRIARRSSEAEELMRYYWDTIEQCVPPETILAAMDEANVDKSERLVTMGIFSEYRGCKPE</sequence>
<keyword evidence="1 4" id="KW-0489">Methyltransferase</keyword>
<evidence type="ECO:0000256" key="2">
    <source>
        <dbReference type="ARBA" id="ARBA00022679"/>
    </source>
</evidence>
<dbReference type="Gene3D" id="3.40.50.150">
    <property type="entry name" value="Vaccinia Virus protein VP39"/>
    <property type="match status" value="1"/>
</dbReference>
<dbReference type="InterPro" id="IPR023576">
    <property type="entry name" value="UbiE/COQ5_MeTrFase_CS"/>
</dbReference>
<evidence type="ECO:0000256" key="1">
    <source>
        <dbReference type="ARBA" id="ARBA00022603"/>
    </source>
</evidence>
<keyword evidence="3" id="KW-0949">S-adenosyl-L-methionine</keyword>
<evidence type="ECO:0000313" key="4">
    <source>
        <dbReference type="EMBL" id="VAW90131.1"/>
    </source>
</evidence>
<dbReference type="GO" id="GO:0042181">
    <property type="term" value="P:ketone biosynthetic process"/>
    <property type="evidence" value="ECO:0007669"/>
    <property type="project" value="UniProtKB-ARBA"/>
</dbReference>
<reference evidence="4" key="1">
    <citation type="submission" date="2018-06" db="EMBL/GenBank/DDBJ databases">
        <authorList>
            <person name="Zhirakovskaya E."/>
        </authorList>
    </citation>
    <scope>NUCLEOTIDE SEQUENCE</scope>
</reference>
<dbReference type="PROSITE" id="PS51608">
    <property type="entry name" value="SAM_MT_UBIE"/>
    <property type="match status" value="1"/>
</dbReference>
<dbReference type="GO" id="GO:0032259">
    <property type="term" value="P:methylation"/>
    <property type="evidence" value="ECO:0007669"/>
    <property type="project" value="UniProtKB-KW"/>
</dbReference>
<dbReference type="GO" id="GO:0008168">
    <property type="term" value="F:methyltransferase activity"/>
    <property type="evidence" value="ECO:0007669"/>
    <property type="project" value="UniProtKB-KW"/>
</dbReference>
<dbReference type="InterPro" id="IPR029063">
    <property type="entry name" value="SAM-dependent_MTases_sf"/>
</dbReference>
<dbReference type="PANTHER" id="PTHR43591:SF24">
    <property type="entry name" value="2-METHOXY-6-POLYPRENYL-1,4-BENZOQUINOL METHYLASE, MITOCHONDRIAL"/>
    <property type="match status" value="1"/>
</dbReference>
<dbReference type="PROSITE" id="PS01184">
    <property type="entry name" value="UBIE_2"/>
    <property type="match status" value="1"/>
</dbReference>
<dbReference type="SUPFAM" id="SSF53335">
    <property type="entry name" value="S-adenosyl-L-methionine-dependent methyltransferases"/>
    <property type="match status" value="1"/>
</dbReference>
<keyword evidence="2 4" id="KW-0808">Transferase</keyword>
<gene>
    <name evidence="4" type="ORF">MNBD_GAMMA17-1652</name>
</gene>
<evidence type="ECO:0000256" key="3">
    <source>
        <dbReference type="ARBA" id="ARBA00022691"/>
    </source>
</evidence>
<protein>
    <submittedName>
        <fullName evidence="4">Ubiquinone/menaquinone biosynthesis methyltransferase family protein</fullName>
    </submittedName>
</protein>
<dbReference type="AlphaFoldDB" id="A0A3B0ZEV3"/>
<accession>A0A3B0ZEV3</accession>
<dbReference type="EMBL" id="UOFQ01000173">
    <property type="protein sequence ID" value="VAW90131.1"/>
    <property type="molecule type" value="Genomic_DNA"/>
</dbReference>
<organism evidence="4">
    <name type="scientific">hydrothermal vent metagenome</name>
    <dbReference type="NCBI Taxonomy" id="652676"/>
    <lineage>
        <taxon>unclassified sequences</taxon>
        <taxon>metagenomes</taxon>
        <taxon>ecological metagenomes</taxon>
    </lineage>
</organism>
<dbReference type="Pfam" id="PF01209">
    <property type="entry name" value="Ubie_methyltran"/>
    <property type="match status" value="1"/>
</dbReference>